<dbReference type="EMBL" id="SMFK01000004">
    <property type="protein sequence ID" value="TDD97358.1"/>
    <property type="molecule type" value="Genomic_DNA"/>
</dbReference>
<dbReference type="OrthoDB" id="1098521at2"/>
<name>A0A4R5CBM4_9FLAO</name>
<reference evidence="1 2" key="1">
    <citation type="submission" date="2019-03" db="EMBL/GenBank/DDBJ databases">
        <title>Flavobacterium AR-3-4 sp. nov. isolated from arctic soil.</title>
        <authorList>
            <person name="Chaudhary D.K."/>
        </authorList>
    </citation>
    <scope>NUCLEOTIDE SEQUENCE [LARGE SCALE GENOMIC DNA]</scope>
    <source>
        <strain evidence="1 2">AR-3-4</strain>
    </source>
</reference>
<comment type="caution">
    <text evidence="1">The sequence shown here is derived from an EMBL/GenBank/DDBJ whole genome shotgun (WGS) entry which is preliminary data.</text>
</comment>
<accession>A0A4R5CBM4</accession>
<evidence type="ECO:0000313" key="2">
    <source>
        <dbReference type="Proteomes" id="UP000295479"/>
    </source>
</evidence>
<sequence length="150" mass="17451">MELNKIKLLLDKYFLGDTSIAEEIELKDYFSSSEISPELEQYQSLFVYFSNEETKIFKPEIQIQSNSRNLKWQSIAASILILLGIGTYGYFNFDTKNQNQDLGTFDKPEVAFKATQKALLMLSTQINTGYESMLFINEYEYSKNLIFKQD</sequence>
<keyword evidence="2" id="KW-1185">Reference proteome</keyword>
<evidence type="ECO:0000313" key="1">
    <source>
        <dbReference type="EMBL" id="TDD97358.1"/>
    </source>
</evidence>
<gene>
    <name evidence="1" type="ORF">E0F76_08560</name>
</gene>
<dbReference type="AlphaFoldDB" id="A0A4R5CBM4"/>
<proteinExistence type="predicted"/>
<dbReference type="Proteomes" id="UP000295479">
    <property type="component" value="Unassembled WGS sequence"/>
</dbReference>
<organism evidence="1 2">
    <name type="scientific">Flavobacterium cellulosilyticum</name>
    <dbReference type="NCBI Taxonomy" id="2541731"/>
    <lineage>
        <taxon>Bacteria</taxon>
        <taxon>Pseudomonadati</taxon>
        <taxon>Bacteroidota</taxon>
        <taxon>Flavobacteriia</taxon>
        <taxon>Flavobacteriales</taxon>
        <taxon>Flavobacteriaceae</taxon>
        <taxon>Flavobacterium</taxon>
    </lineage>
</organism>
<dbReference type="RefSeq" id="WP_132004265.1">
    <property type="nucleotide sequence ID" value="NZ_SMFK01000004.1"/>
</dbReference>
<protein>
    <submittedName>
        <fullName evidence="1">Uncharacterized protein</fullName>
    </submittedName>
</protein>